<dbReference type="PROSITE" id="PS00893">
    <property type="entry name" value="NUDIX_BOX"/>
    <property type="match status" value="1"/>
</dbReference>
<keyword evidence="5" id="KW-0479">Metal-binding</keyword>
<feature type="domain" description="Nudix hydrolase" evidence="11">
    <location>
        <begin position="182"/>
        <end position="306"/>
    </location>
</feature>
<comment type="catalytic activity">
    <reaction evidence="9">
        <text>a 5'-end NAD(+)-phospho-ribonucleoside in mRNA + H2O = a 5'-end phospho-adenosine-phospho-ribonucleoside in mRNA + beta-nicotinamide D-ribonucleotide + 2 H(+)</text>
        <dbReference type="Rhea" id="RHEA:60876"/>
        <dbReference type="Rhea" id="RHEA-COMP:15698"/>
        <dbReference type="Rhea" id="RHEA-COMP:15719"/>
        <dbReference type="ChEBI" id="CHEBI:14649"/>
        <dbReference type="ChEBI" id="CHEBI:15377"/>
        <dbReference type="ChEBI" id="CHEBI:15378"/>
        <dbReference type="ChEBI" id="CHEBI:144029"/>
        <dbReference type="ChEBI" id="CHEBI:144051"/>
    </reaction>
    <physiologicalReaction direction="left-to-right" evidence="9">
        <dbReference type="Rhea" id="RHEA:60877"/>
    </physiologicalReaction>
</comment>
<dbReference type="InterPro" id="IPR020084">
    <property type="entry name" value="NUDIX_hydrolase_CS"/>
</dbReference>
<proteinExistence type="inferred from homology"/>
<dbReference type="Pfam" id="PF09296">
    <property type="entry name" value="NUDIX-like"/>
    <property type="match status" value="1"/>
</dbReference>
<gene>
    <name evidence="12" type="primary">nudC_2</name>
    <name evidence="12" type="ORF">PAA8504_03056</name>
</gene>
<dbReference type="RefSeq" id="WP_108895004.1">
    <property type="nucleotide sequence ID" value="NZ_ONZF01000007.1"/>
</dbReference>
<dbReference type="PROSITE" id="PS51462">
    <property type="entry name" value="NUDIX"/>
    <property type="match status" value="1"/>
</dbReference>
<dbReference type="GO" id="GO:0046872">
    <property type="term" value="F:metal ion binding"/>
    <property type="evidence" value="ECO:0007669"/>
    <property type="project" value="UniProtKB-KW"/>
</dbReference>
<evidence type="ECO:0000256" key="6">
    <source>
        <dbReference type="ARBA" id="ARBA00022801"/>
    </source>
</evidence>
<comment type="similarity">
    <text evidence="3">Belongs to the Nudix hydrolase family. NudC subfamily.</text>
</comment>
<evidence type="ECO:0000256" key="3">
    <source>
        <dbReference type="ARBA" id="ARBA00009595"/>
    </source>
</evidence>
<dbReference type="OrthoDB" id="9791656at2"/>
<organism evidence="12 13">
    <name type="scientific">Palleronia abyssalis</name>
    <dbReference type="NCBI Taxonomy" id="1501240"/>
    <lineage>
        <taxon>Bacteria</taxon>
        <taxon>Pseudomonadati</taxon>
        <taxon>Pseudomonadota</taxon>
        <taxon>Alphaproteobacteria</taxon>
        <taxon>Rhodobacterales</taxon>
        <taxon>Roseobacteraceae</taxon>
        <taxon>Palleronia</taxon>
    </lineage>
</organism>
<evidence type="ECO:0000256" key="10">
    <source>
        <dbReference type="RuleBase" id="RU003476"/>
    </source>
</evidence>
<dbReference type="PANTHER" id="PTHR42904">
    <property type="entry name" value="NUDIX HYDROLASE, NUDC SUBFAMILY"/>
    <property type="match status" value="1"/>
</dbReference>
<dbReference type="InterPro" id="IPR015375">
    <property type="entry name" value="NADH_PPase-like_N"/>
</dbReference>
<dbReference type="PRINTS" id="PR00502">
    <property type="entry name" value="NUDIXFAMILY"/>
</dbReference>
<dbReference type="InterPro" id="IPR050241">
    <property type="entry name" value="NAD-cap_RNA_hydrolase_NudC"/>
</dbReference>
<dbReference type="EMBL" id="ONZF01000007">
    <property type="protein sequence ID" value="SPJ25206.1"/>
    <property type="molecule type" value="Genomic_DNA"/>
</dbReference>
<reference evidence="12 13" key="1">
    <citation type="submission" date="2018-03" db="EMBL/GenBank/DDBJ databases">
        <authorList>
            <person name="Keele B.F."/>
        </authorList>
    </citation>
    <scope>NUCLEOTIDE SEQUENCE [LARGE SCALE GENOMIC DNA]</scope>
    <source>
        <strain evidence="12 13">CECT 8504</strain>
    </source>
</reference>
<dbReference type="InterPro" id="IPR020476">
    <property type="entry name" value="Nudix_hydrolase"/>
</dbReference>
<dbReference type="Gene3D" id="3.90.79.20">
    <property type="match status" value="1"/>
</dbReference>
<protein>
    <recommendedName>
        <fullName evidence="4">NAD(+) diphosphatase</fullName>
        <ecNumber evidence="4">3.6.1.22</ecNumber>
    </recommendedName>
</protein>
<dbReference type="InterPro" id="IPR000086">
    <property type="entry name" value="NUDIX_hydrolase_dom"/>
</dbReference>
<dbReference type="GO" id="GO:0005829">
    <property type="term" value="C:cytosol"/>
    <property type="evidence" value="ECO:0007669"/>
    <property type="project" value="TreeGrafter"/>
</dbReference>
<evidence type="ECO:0000256" key="7">
    <source>
        <dbReference type="ARBA" id="ARBA00022842"/>
    </source>
</evidence>
<dbReference type="AlphaFoldDB" id="A0A2R8BYP6"/>
<comment type="cofactor">
    <cofactor evidence="2">
        <name>Zn(2+)</name>
        <dbReference type="ChEBI" id="CHEBI:29105"/>
    </cofactor>
</comment>
<dbReference type="InterPro" id="IPR015376">
    <property type="entry name" value="Znr_NADH_PPase"/>
</dbReference>
<dbReference type="InterPro" id="IPR049734">
    <property type="entry name" value="NudC-like_C"/>
</dbReference>
<dbReference type="Pfam" id="PF09297">
    <property type="entry name" value="Zn_ribbon_NUD"/>
    <property type="match status" value="1"/>
</dbReference>
<dbReference type="GO" id="GO:0019677">
    <property type="term" value="P:NAD+ catabolic process"/>
    <property type="evidence" value="ECO:0007669"/>
    <property type="project" value="TreeGrafter"/>
</dbReference>
<dbReference type="Proteomes" id="UP000244912">
    <property type="component" value="Unassembled WGS sequence"/>
</dbReference>
<dbReference type="Gene3D" id="3.90.79.10">
    <property type="entry name" value="Nucleoside Triphosphate Pyrophosphohydrolase"/>
    <property type="match status" value="1"/>
</dbReference>
<keyword evidence="8" id="KW-0520">NAD</keyword>
<evidence type="ECO:0000256" key="8">
    <source>
        <dbReference type="ARBA" id="ARBA00023027"/>
    </source>
</evidence>
<dbReference type="GO" id="GO:0110153">
    <property type="term" value="F:RNA NAD-cap (NMN-forming) hydrolase activity"/>
    <property type="evidence" value="ECO:0007669"/>
    <property type="project" value="RHEA"/>
</dbReference>
<evidence type="ECO:0000256" key="4">
    <source>
        <dbReference type="ARBA" id="ARBA00012381"/>
    </source>
</evidence>
<evidence type="ECO:0000256" key="2">
    <source>
        <dbReference type="ARBA" id="ARBA00001947"/>
    </source>
</evidence>
<dbReference type="GO" id="GO:0035529">
    <property type="term" value="F:NADH pyrophosphatase activity"/>
    <property type="evidence" value="ECO:0007669"/>
    <property type="project" value="TreeGrafter"/>
</dbReference>
<evidence type="ECO:0000256" key="1">
    <source>
        <dbReference type="ARBA" id="ARBA00001946"/>
    </source>
</evidence>
<dbReference type="SUPFAM" id="SSF55811">
    <property type="entry name" value="Nudix"/>
    <property type="match status" value="1"/>
</dbReference>
<keyword evidence="6 10" id="KW-0378">Hydrolase</keyword>
<sequence length="320" mass="34787">MKNAEIVTFGGSGLDRAAQLRDKAAQTQLKQLPVARSIVMWRGKPAVIGDTEAGGQALLRIPLNHPALQDSGFTLFLGRDGGRPIYAADLSSWTPAELPGTLDAFSDPSEQRHPALPDAAFVELRGIMTSLSARDAELAATARGLMEWHRTHSFCANCGESSQVTLAGWQRLCPACGRHHFPRTDPVAIMLITRGNSVLLGRSPGWPDGMYSLLAGFVEPGETIEAAVRREVYEEAGIHVGEVSYLASQPWPFPASLMIGCHGIATSHDIRIDPTEIEDARWMTREDLMQAQAGEHDVKPARPGAIAHFLLSNWLADRLD</sequence>
<dbReference type="InterPro" id="IPR015797">
    <property type="entry name" value="NUDIX_hydrolase-like_dom_sf"/>
</dbReference>
<dbReference type="EC" id="3.6.1.22" evidence="4"/>
<evidence type="ECO:0000256" key="5">
    <source>
        <dbReference type="ARBA" id="ARBA00022723"/>
    </source>
</evidence>
<keyword evidence="13" id="KW-1185">Reference proteome</keyword>
<dbReference type="CDD" id="cd03429">
    <property type="entry name" value="NUDIX_NADH_pyrophosphatase_Nudt13"/>
    <property type="match status" value="1"/>
</dbReference>
<evidence type="ECO:0000313" key="13">
    <source>
        <dbReference type="Proteomes" id="UP000244912"/>
    </source>
</evidence>
<name>A0A2R8BYP6_9RHOB</name>
<evidence type="ECO:0000259" key="11">
    <source>
        <dbReference type="PROSITE" id="PS51462"/>
    </source>
</evidence>
<evidence type="ECO:0000313" key="12">
    <source>
        <dbReference type="EMBL" id="SPJ25206.1"/>
    </source>
</evidence>
<dbReference type="NCBIfam" id="NF001299">
    <property type="entry name" value="PRK00241.1"/>
    <property type="match status" value="1"/>
</dbReference>
<dbReference type="GO" id="GO:0006742">
    <property type="term" value="P:NADP+ catabolic process"/>
    <property type="evidence" value="ECO:0007669"/>
    <property type="project" value="TreeGrafter"/>
</dbReference>
<dbReference type="Pfam" id="PF00293">
    <property type="entry name" value="NUDIX"/>
    <property type="match status" value="1"/>
</dbReference>
<keyword evidence="7" id="KW-0460">Magnesium</keyword>
<comment type="cofactor">
    <cofactor evidence="1">
        <name>Mg(2+)</name>
        <dbReference type="ChEBI" id="CHEBI:18420"/>
    </cofactor>
</comment>
<evidence type="ECO:0000256" key="9">
    <source>
        <dbReference type="ARBA" id="ARBA00023679"/>
    </source>
</evidence>
<accession>A0A2R8BYP6</accession>
<dbReference type="PANTHER" id="PTHR42904:SF6">
    <property type="entry name" value="NAD-CAPPED RNA HYDROLASE NUDT12"/>
    <property type="match status" value="1"/>
</dbReference>